<feature type="region of interest" description="Disordered" evidence="1">
    <location>
        <begin position="310"/>
        <end position="335"/>
    </location>
</feature>
<feature type="signal peptide" evidence="2">
    <location>
        <begin position="1"/>
        <end position="21"/>
    </location>
</feature>
<keyword evidence="2" id="KW-0732">Signal</keyword>
<feature type="region of interest" description="Disordered" evidence="1">
    <location>
        <begin position="183"/>
        <end position="274"/>
    </location>
</feature>
<accession>A0AAW2F7J5</accession>
<protein>
    <submittedName>
        <fullName evidence="3">Uncharacterized protein</fullName>
    </submittedName>
</protein>
<dbReference type="Proteomes" id="UP001430953">
    <property type="component" value="Unassembled WGS sequence"/>
</dbReference>
<organism evidence="3 4">
    <name type="scientific">Cardiocondyla obscurior</name>
    <dbReference type="NCBI Taxonomy" id="286306"/>
    <lineage>
        <taxon>Eukaryota</taxon>
        <taxon>Metazoa</taxon>
        <taxon>Ecdysozoa</taxon>
        <taxon>Arthropoda</taxon>
        <taxon>Hexapoda</taxon>
        <taxon>Insecta</taxon>
        <taxon>Pterygota</taxon>
        <taxon>Neoptera</taxon>
        <taxon>Endopterygota</taxon>
        <taxon>Hymenoptera</taxon>
        <taxon>Apocrita</taxon>
        <taxon>Aculeata</taxon>
        <taxon>Formicoidea</taxon>
        <taxon>Formicidae</taxon>
        <taxon>Myrmicinae</taxon>
        <taxon>Cardiocondyla</taxon>
    </lineage>
</organism>
<comment type="caution">
    <text evidence="3">The sequence shown here is derived from an EMBL/GenBank/DDBJ whole genome shotgun (WGS) entry which is preliminary data.</text>
</comment>
<name>A0AAW2F7J5_9HYME</name>
<evidence type="ECO:0000256" key="2">
    <source>
        <dbReference type="SAM" id="SignalP"/>
    </source>
</evidence>
<evidence type="ECO:0000256" key="1">
    <source>
        <dbReference type="SAM" id="MobiDB-lite"/>
    </source>
</evidence>
<feature type="compositionally biased region" description="Polar residues" evidence="1">
    <location>
        <begin position="325"/>
        <end position="335"/>
    </location>
</feature>
<feature type="compositionally biased region" description="Basic and acidic residues" evidence="1">
    <location>
        <begin position="244"/>
        <end position="256"/>
    </location>
</feature>
<feature type="chain" id="PRO_5043665775" evidence="2">
    <location>
        <begin position="22"/>
        <end position="605"/>
    </location>
</feature>
<dbReference type="EMBL" id="JADYXP020000013">
    <property type="protein sequence ID" value="KAL0111966.1"/>
    <property type="molecule type" value="Genomic_DNA"/>
</dbReference>
<dbReference type="AlphaFoldDB" id="A0AAW2F7J5"/>
<reference evidence="3 4" key="1">
    <citation type="submission" date="2023-03" db="EMBL/GenBank/DDBJ databases">
        <title>High recombination rates correlate with genetic variation in Cardiocondyla obscurior ants.</title>
        <authorList>
            <person name="Errbii M."/>
        </authorList>
    </citation>
    <scope>NUCLEOTIDE SEQUENCE [LARGE SCALE GENOMIC DNA]</scope>
    <source>
        <strain evidence="3">Alpha-2009</strain>
        <tissue evidence="3">Whole body</tissue>
    </source>
</reference>
<proteinExistence type="predicted"/>
<keyword evidence="4" id="KW-1185">Reference proteome</keyword>
<feature type="compositionally biased region" description="Basic and acidic residues" evidence="1">
    <location>
        <begin position="214"/>
        <end position="235"/>
    </location>
</feature>
<evidence type="ECO:0000313" key="3">
    <source>
        <dbReference type="EMBL" id="KAL0111966.1"/>
    </source>
</evidence>
<sequence>MYTTRGRYAMATFLLFALGRGGSLKYEQRYNLAVPSLSRHLVPFWEYTLGQIILKSVIPLPIDINIPHKHLLESAFYGEPITADSDDDENIVLSRGNIYRLLNGDWMLCQNGCVNCEPCAVQKNPLFTWILRRTKPPLNFKATRHYFQLTLMPQANGHFYASSLWPNYYSYVTLWPEQEPGRTVKTESNIEPKNLLPENGSSELSQPRLLDQWQSKERDSNIDRREILPDNDRVAVQENASAVRTEKEESTERNHEPGNMSPRQQSTEKGVEKANQLEPRLILGTDQEGQKHLIHVVPADYPAAATFRGISLSPDRPTSPRLVAGQTTHSNNTNSDRQTYQRIFRRVFDSLNTHRRLIENFLELSAANASDRALSTSVDDMEVAESFWNNRDANRRNSFDSFDLNDALLSSLYPEDVSKARKYREYGNKYDRTELNNSRIGNETETSRGQLQTGSNFNPEEQLRGIRIKPYFMNNKYNPAVNSSVFLEKLNNYSVDTIQKSGINNGLVTHSVRQIDLNDEFIGHANNDTVESRSTAAKRENGQLFGLANQRSGDANRKFKAPFHAFRAIVTTKSPVIRSEHETLNRTAVLQITTRKTFPLIVRNQ</sequence>
<gene>
    <name evidence="3" type="ORF">PUN28_013295</name>
</gene>
<evidence type="ECO:0000313" key="4">
    <source>
        <dbReference type="Proteomes" id="UP001430953"/>
    </source>
</evidence>